<reference evidence="15 16" key="1">
    <citation type="journal article" date="2016" name="Nat. Commun.">
        <title>Thousands of microbial genomes shed light on interconnected biogeochemical processes in an aquifer system.</title>
        <authorList>
            <person name="Anantharaman K."/>
            <person name="Brown C.T."/>
            <person name="Hug L.A."/>
            <person name="Sharon I."/>
            <person name="Castelle C.J."/>
            <person name="Probst A.J."/>
            <person name="Thomas B.C."/>
            <person name="Singh A."/>
            <person name="Wilkins M.J."/>
            <person name="Karaoz U."/>
            <person name="Brodie E.L."/>
            <person name="Williams K.H."/>
            <person name="Hubbard S.S."/>
            <person name="Banfield J.F."/>
        </authorList>
    </citation>
    <scope>NUCLEOTIDE SEQUENCE [LARGE SCALE GENOMIC DNA]</scope>
</reference>
<feature type="domain" description="Aminoacyl-tRNA synthetase class Ia" evidence="11">
    <location>
        <begin position="433"/>
        <end position="630"/>
    </location>
</feature>
<dbReference type="SUPFAM" id="SSF52374">
    <property type="entry name" value="Nucleotidylyl transferase"/>
    <property type="match status" value="1"/>
</dbReference>
<dbReference type="InterPro" id="IPR015413">
    <property type="entry name" value="Methionyl/Leucyl_tRNA_Synth"/>
</dbReference>
<evidence type="ECO:0000259" key="12">
    <source>
        <dbReference type="Pfam" id="PF08264"/>
    </source>
</evidence>
<dbReference type="Pfam" id="PF08264">
    <property type="entry name" value="Anticodon_1"/>
    <property type="match status" value="1"/>
</dbReference>
<comment type="caution">
    <text evidence="15">The sequence shown here is derived from an EMBL/GenBank/DDBJ whole genome shotgun (WGS) entry which is preliminary data.</text>
</comment>
<evidence type="ECO:0000256" key="5">
    <source>
        <dbReference type="ARBA" id="ARBA00022840"/>
    </source>
</evidence>
<evidence type="ECO:0000259" key="14">
    <source>
        <dbReference type="Pfam" id="PF13603"/>
    </source>
</evidence>
<dbReference type="HAMAP" id="MF_00049_B">
    <property type="entry name" value="Leu_tRNA_synth_B"/>
    <property type="match status" value="1"/>
</dbReference>
<dbReference type="PROSITE" id="PS00178">
    <property type="entry name" value="AA_TRNA_LIGASE_I"/>
    <property type="match status" value="1"/>
</dbReference>
<dbReference type="GO" id="GO:0002161">
    <property type="term" value="F:aminoacyl-tRNA deacylase activity"/>
    <property type="evidence" value="ECO:0007669"/>
    <property type="project" value="InterPro"/>
</dbReference>
<dbReference type="STRING" id="1797582.A2442_03035"/>
<dbReference type="Gene3D" id="3.10.20.590">
    <property type="match status" value="1"/>
</dbReference>
<dbReference type="Proteomes" id="UP000179003">
    <property type="component" value="Unassembled WGS sequence"/>
</dbReference>
<dbReference type="NCBIfam" id="TIGR00396">
    <property type="entry name" value="leuS_bact"/>
    <property type="match status" value="1"/>
</dbReference>
<dbReference type="PANTHER" id="PTHR43740">
    <property type="entry name" value="LEUCYL-TRNA SYNTHETASE"/>
    <property type="match status" value="1"/>
</dbReference>
<dbReference type="InterPro" id="IPR001412">
    <property type="entry name" value="aa-tRNA-synth_I_CS"/>
</dbReference>
<keyword evidence="5 9" id="KW-0067">ATP-binding</keyword>
<dbReference type="SUPFAM" id="SSF47323">
    <property type="entry name" value="Anticodon-binding domain of a subclass of class I aminoacyl-tRNA synthetases"/>
    <property type="match status" value="1"/>
</dbReference>
<comment type="catalytic activity">
    <reaction evidence="8 9">
        <text>tRNA(Leu) + L-leucine + ATP = L-leucyl-tRNA(Leu) + AMP + diphosphate</text>
        <dbReference type="Rhea" id="RHEA:11688"/>
        <dbReference type="Rhea" id="RHEA-COMP:9613"/>
        <dbReference type="Rhea" id="RHEA-COMP:9622"/>
        <dbReference type="ChEBI" id="CHEBI:30616"/>
        <dbReference type="ChEBI" id="CHEBI:33019"/>
        <dbReference type="ChEBI" id="CHEBI:57427"/>
        <dbReference type="ChEBI" id="CHEBI:78442"/>
        <dbReference type="ChEBI" id="CHEBI:78494"/>
        <dbReference type="ChEBI" id="CHEBI:456215"/>
        <dbReference type="EC" id="6.1.1.4"/>
    </reaction>
</comment>
<evidence type="ECO:0000256" key="8">
    <source>
        <dbReference type="ARBA" id="ARBA00047469"/>
    </source>
</evidence>
<evidence type="ECO:0000256" key="7">
    <source>
        <dbReference type="ARBA" id="ARBA00023146"/>
    </source>
</evidence>
<feature type="binding site" evidence="9">
    <location>
        <position position="597"/>
    </location>
    <ligand>
        <name>ATP</name>
        <dbReference type="ChEBI" id="CHEBI:30616"/>
    </ligand>
</feature>
<comment type="subcellular location">
    <subcellularLocation>
        <location evidence="9">Cytoplasm</location>
    </subcellularLocation>
</comment>
<comment type="similarity">
    <text evidence="1 9 10">Belongs to the class-I aminoacyl-tRNA synthetase family.</text>
</comment>
<dbReference type="GO" id="GO:0006429">
    <property type="term" value="P:leucyl-tRNA aminoacylation"/>
    <property type="evidence" value="ECO:0007669"/>
    <property type="project" value="UniProtKB-UniRule"/>
</dbReference>
<dbReference type="Pfam" id="PF09334">
    <property type="entry name" value="tRNA-synt_1g"/>
    <property type="match status" value="1"/>
</dbReference>
<dbReference type="Pfam" id="PF13603">
    <property type="entry name" value="tRNA-synt_1_2"/>
    <property type="match status" value="1"/>
</dbReference>
<evidence type="ECO:0000256" key="3">
    <source>
        <dbReference type="ARBA" id="ARBA00022598"/>
    </source>
</evidence>
<dbReference type="InterPro" id="IPR002302">
    <property type="entry name" value="Leu-tRNA-ligase"/>
</dbReference>
<evidence type="ECO:0000256" key="4">
    <source>
        <dbReference type="ARBA" id="ARBA00022741"/>
    </source>
</evidence>
<evidence type="ECO:0000256" key="1">
    <source>
        <dbReference type="ARBA" id="ARBA00005594"/>
    </source>
</evidence>
<evidence type="ECO:0000313" key="15">
    <source>
        <dbReference type="EMBL" id="OGD67452.1"/>
    </source>
</evidence>
<dbReference type="GO" id="GO:0004823">
    <property type="term" value="F:leucine-tRNA ligase activity"/>
    <property type="evidence" value="ECO:0007669"/>
    <property type="project" value="UniProtKB-UniRule"/>
</dbReference>
<dbReference type="CDD" id="cd07958">
    <property type="entry name" value="Anticodon_Ia_Leu_BEm"/>
    <property type="match status" value="1"/>
</dbReference>
<dbReference type="EC" id="6.1.1.4" evidence="9"/>
<dbReference type="PRINTS" id="PR00985">
    <property type="entry name" value="TRNASYNTHLEU"/>
</dbReference>
<dbReference type="Pfam" id="PF00133">
    <property type="entry name" value="tRNA-synt_1"/>
    <property type="match status" value="1"/>
</dbReference>
<proteinExistence type="inferred from homology"/>
<dbReference type="PANTHER" id="PTHR43740:SF2">
    <property type="entry name" value="LEUCINE--TRNA LIGASE, MITOCHONDRIAL"/>
    <property type="match status" value="1"/>
</dbReference>
<gene>
    <name evidence="9" type="primary">leuS</name>
    <name evidence="15" type="ORF">A2442_03035</name>
</gene>
<dbReference type="InterPro" id="IPR009008">
    <property type="entry name" value="Val/Leu/Ile-tRNA-synth_edit"/>
</dbReference>
<evidence type="ECO:0000256" key="6">
    <source>
        <dbReference type="ARBA" id="ARBA00022917"/>
    </source>
</evidence>
<evidence type="ECO:0000259" key="11">
    <source>
        <dbReference type="Pfam" id="PF00133"/>
    </source>
</evidence>
<evidence type="ECO:0000259" key="13">
    <source>
        <dbReference type="Pfam" id="PF09334"/>
    </source>
</evidence>
<sequence>MEKYNHNDIEGKWQKIWEENKVSKIDKDDTKNKFYMLDMFPYPSGDGLHMGHTESYTASDVYYRFKKMQGFNVLHPQGFDAFGLPAENFAIKTGVHPAQTTEKNISNYIKQMKMLGLNYDFDEQAVTSDPKYYKWTQWIFQQFYKNDLVYQSTQKANWCSSCQTVIANEQVLNGECERCGTQIEQKKIPGWFFKITDFADDLINDLDKVDWPEHTKKNQRNWIGKSEGAKIKFKLTAHRSQLTANEIEVFTTRPDTLFGATYMVLAPEHSLVSELKDQITNWDEVEEYGIKAQNKTEMERIEGKEKTGVKLEGISAINPANSEEIPVFIADYVLVNYGTGAIMAVPAHDDRDLQFALQKDIEIKPVIAEVKSVDEIIPGLAELKIKSARESGFATIGFGLLMESGQFNGMNSEEAKKKITEFVGGEMTTNYRLRDWSISRQRYWGCPIPIVYSPEGKATLVPEEHLPWILPIDVDFKPKGVSPLGASKEFKERTEKIFGKGWTPEYDTMDTFVDSSWYFLRYPDALNDSEFCSEIRKKWLPVDLYIGGAEHTYMHLLFARFFTKAMNKIGLLDFDEPFLKLRHQGMVLDAQGKKMSKSKGNVVNPDDMVKSFGADSVRTYMLFAAPLEDEVMWNEDNIVGVYRFLEKVWFTKDELKEKSSEDVVRELHKTIKRMTKGIDELAYNTAVSDMMKFINTVKKSSISKEDYQTFLTILSPFAPHITQELWHQLGNESLIQDESWPKFDESLSKDSIHKIAVQVNGKVRETIEIEEGTEEEDVSKKALASELIKKWLEGKEPKKIIYVKNRILNIVVESNE</sequence>
<feature type="domain" description="Methionyl/Leucyl tRNA synthetase" evidence="13">
    <location>
        <begin position="40"/>
        <end position="182"/>
    </location>
</feature>
<keyword evidence="2 9" id="KW-0963">Cytoplasm</keyword>
<evidence type="ECO:0000256" key="9">
    <source>
        <dbReference type="HAMAP-Rule" id="MF_00049"/>
    </source>
</evidence>
<dbReference type="GO" id="GO:0005524">
    <property type="term" value="F:ATP binding"/>
    <property type="evidence" value="ECO:0007669"/>
    <property type="project" value="UniProtKB-UniRule"/>
</dbReference>
<keyword evidence="7 9" id="KW-0030">Aminoacyl-tRNA synthetase</keyword>
<dbReference type="AlphaFoldDB" id="A0A1F5EJ67"/>
<dbReference type="InterPro" id="IPR025709">
    <property type="entry name" value="Leu_tRNA-synth_edit"/>
</dbReference>
<dbReference type="InterPro" id="IPR014729">
    <property type="entry name" value="Rossmann-like_a/b/a_fold"/>
</dbReference>
<dbReference type="FunFam" id="1.10.730.10:FF:000002">
    <property type="entry name" value="Leucine--tRNA ligase"/>
    <property type="match status" value="1"/>
</dbReference>
<evidence type="ECO:0000313" key="16">
    <source>
        <dbReference type="Proteomes" id="UP000179003"/>
    </source>
</evidence>
<dbReference type="InterPro" id="IPR002300">
    <property type="entry name" value="aa-tRNA-synth_Ia"/>
</dbReference>
<dbReference type="SUPFAM" id="SSF50677">
    <property type="entry name" value="ValRS/IleRS/LeuRS editing domain"/>
    <property type="match status" value="1"/>
</dbReference>
<accession>A0A1F5EJ67</accession>
<feature type="short sequence motif" description="'KMSKS' region" evidence="9">
    <location>
        <begin position="594"/>
        <end position="598"/>
    </location>
</feature>
<dbReference type="Gene3D" id="1.10.730.10">
    <property type="entry name" value="Isoleucyl-tRNA Synthetase, Domain 1"/>
    <property type="match status" value="1"/>
</dbReference>
<evidence type="ECO:0000256" key="10">
    <source>
        <dbReference type="RuleBase" id="RU363035"/>
    </source>
</evidence>
<feature type="domain" description="Leucyl-tRNA synthetase editing" evidence="14">
    <location>
        <begin position="220"/>
        <end position="422"/>
    </location>
</feature>
<dbReference type="InterPro" id="IPR013155">
    <property type="entry name" value="M/V/L/I-tRNA-synth_anticd-bd"/>
</dbReference>
<evidence type="ECO:0000256" key="2">
    <source>
        <dbReference type="ARBA" id="ARBA00022490"/>
    </source>
</evidence>
<organism evidence="15 16">
    <name type="scientific">Candidatus Campbellbacteria bacterium RIFOXYC2_FULL_35_25</name>
    <dbReference type="NCBI Taxonomy" id="1797582"/>
    <lineage>
        <taxon>Bacteria</taxon>
        <taxon>Candidatus Campbelliibacteriota</taxon>
    </lineage>
</organism>
<keyword evidence="6 9" id="KW-0648">Protein biosynthesis</keyword>
<dbReference type="Gene3D" id="3.40.50.620">
    <property type="entry name" value="HUPs"/>
    <property type="match status" value="2"/>
</dbReference>
<keyword evidence="4 9" id="KW-0547">Nucleotide-binding</keyword>
<dbReference type="EMBL" id="MFAE01000005">
    <property type="protein sequence ID" value="OGD67452.1"/>
    <property type="molecule type" value="Genomic_DNA"/>
</dbReference>
<keyword evidence="3 9" id="KW-0436">Ligase</keyword>
<feature type="domain" description="Methionyl/Valyl/Leucyl/Isoleucyl-tRNA synthetase anticodon-binding" evidence="12">
    <location>
        <begin position="663"/>
        <end position="776"/>
    </location>
</feature>
<dbReference type="InterPro" id="IPR009080">
    <property type="entry name" value="tRNAsynth_Ia_anticodon-bd"/>
</dbReference>
<name>A0A1F5EJ67_9BACT</name>
<dbReference type="GO" id="GO:0005829">
    <property type="term" value="C:cytosol"/>
    <property type="evidence" value="ECO:0007669"/>
    <property type="project" value="TreeGrafter"/>
</dbReference>
<comment type="caution">
    <text evidence="9">Lacks conserved residue(s) required for the propagation of feature annotation.</text>
</comment>
<protein>
    <recommendedName>
        <fullName evidence="9">Leucine--tRNA ligase</fullName>
        <ecNumber evidence="9">6.1.1.4</ecNumber>
    </recommendedName>
    <alternativeName>
        <fullName evidence="9">Leucyl-tRNA synthetase</fullName>
        <shortName evidence="9">LeuRS</shortName>
    </alternativeName>
</protein>